<feature type="region of interest" description="Disordered" evidence="1">
    <location>
        <begin position="56"/>
        <end position="84"/>
    </location>
</feature>
<dbReference type="InterPro" id="IPR045960">
    <property type="entry name" value="DUF6380"/>
</dbReference>
<dbReference type="Proteomes" id="UP001621512">
    <property type="component" value="Chromosome"/>
</dbReference>
<keyword evidence="3" id="KW-1185">Reference proteome</keyword>
<name>A0ABZ1MVL8_STREF</name>
<proteinExistence type="predicted"/>
<dbReference type="Pfam" id="PF19907">
    <property type="entry name" value="DUF6380"/>
    <property type="match status" value="1"/>
</dbReference>
<feature type="region of interest" description="Disordered" evidence="1">
    <location>
        <begin position="111"/>
        <end position="134"/>
    </location>
</feature>
<evidence type="ECO:0000313" key="2">
    <source>
        <dbReference type="EMBL" id="WTW31205.1"/>
    </source>
</evidence>
<accession>A0ABZ1MVL8</accession>
<evidence type="ECO:0000313" key="3">
    <source>
        <dbReference type="Proteomes" id="UP001621512"/>
    </source>
</evidence>
<reference evidence="2 3" key="1">
    <citation type="submission" date="2022-10" db="EMBL/GenBank/DDBJ databases">
        <title>The complete genomes of actinobacterial strains from the NBC collection.</title>
        <authorList>
            <person name="Joergensen T.S."/>
            <person name="Alvarez Arevalo M."/>
            <person name="Sterndorff E.B."/>
            <person name="Faurdal D."/>
            <person name="Vuksanovic O."/>
            <person name="Mourched A.-S."/>
            <person name="Charusanti P."/>
            <person name="Shaw S."/>
            <person name="Blin K."/>
            <person name="Weber T."/>
        </authorList>
    </citation>
    <scope>NUCLEOTIDE SEQUENCE [LARGE SCALE GENOMIC DNA]</scope>
    <source>
        <strain evidence="2 3">NBC_00017</strain>
    </source>
</reference>
<gene>
    <name evidence="2" type="ORF">OHU35_36260</name>
</gene>
<organism evidence="2 3">
    <name type="scientific">Streptomyces purpurascens</name>
    <dbReference type="NCBI Taxonomy" id="1924"/>
    <lineage>
        <taxon>Bacteria</taxon>
        <taxon>Bacillati</taxon>
        <taxon>Actinomycetota</taxon>
        <taxon>Actinomycetes</taxon>
        <taxon>Kitasatosporales</taxon>
        <taxon>Streptomycetaceae</taxon>
        <taxon>Streptomyces</taxon>
    </lineage>
</organism>
<evidence type="ECO:0000256" key="1">
    <source>
        <dbReference type="SAM" id="MobiDB-lite"/>
    </source>
</evidence>
<feature type="compositionally biased region" description="Acidic residues" evidence="1">
    <location>
        <begin position="1"/>
        <end position="12"/>
    </location>
</feature>
<sequence length="134" mass="14149">MTREQDQEEATGDEAPARRAASTGTPARDPHAWREAREGLDAFGVIAVREPRACREARPGSSALHRRGRVTVAGTGPGGPAGVAAARRGLNVPLRHTVGDKRWATLRRVVASQTETAGPAPFSAHGRRSGEGAR</sequence>
<dbReference type="EMBL" id="CP108341">
    <property type="protein sequence ID" value="WTW31205.1"/>
    <property type="molecule type" value="Genomic_DNA"/>
</dbReference>
<protein>
    <submittedName>
        <fullName evidence="2">Uncharacterized protein</fullName>
    </submittedName>
</protein>
<dbReference type="RefSeq" id="WP_189726011.1">
    <property type="nucleotide sequence ID" value="NZ_BMUK01000009.1"/>
</dbReference>
<feature type="region of interest" description="Disordered" evidence="1">
    <location>
        <begin position="1"/>
        <end position="36"/>
    </location>
</feature>